<dbReference type="PANTHER" id="PTHR41339">
    <property type="entry name" value="LIPL48"/>
    <property type="match status" value="1"/>
</dbReference>
<protein>
    <submittedName>
        <fullName evidence="2">Uncharacterized protein</fullName>
    </submittedName>
</protein>
<reference evidence="3" key="1">
    <citation type="journal article" date="2019" name="Int. J. Syst. Evol. Microbiol.">
        <title>The Global Catalogue of Microorganisms (GCM) 10K type strain sequencing project: providing services to taxonomists for standard genome sequencing and annotation.</title>
        <authorList>
            <consortium name="The Broad Institute Genomics Platform"/>
            <consortium name="The Broad Institute Genome Sequencing Center for Infectious Disease"/>
            <person name="Wu L."/>
            <person name="Ma J."/>
        </authorList>
    </citation>
    <scope>NUCLEOTIDE SEQUENCE [LARGE SCALE GENOMIC DNA]</scope>
    <source>
        <strain evidence="3">JCM 17705</strain>
    </source>
</reference>
<accession>A0ABP8G5E2</accession>
<dbReference type="RefSeq" id="WP_345210459.1">
    <property type="nucleotide sequence ID" value="NZ_BAABFT010000003.1"/>
</dbReference>
<name>A0ABP8G5E2_9SPHI</name>
<gene>
    <name evidence="2" type="ORF">GCM10023149_15550</name>
</gene>
<organism evidence="2 3">
    <name type="scientific">Mucilaginibacter gynuensis</name>
    <dbReference type="NCBI Taxonomy" id="1302236"/>
    <lineage>
        <taxon>Bacteria</taxon>
        <taxon>Pseudomonadati</taxon>
        <taxon>Bacteroidota</taxon>
        <taxon>Sphingobacteriia</taxon>
        <taxon>Sphingobacteriales</taxon>
        <taxon>Sphingobacteriaceae</taxon>
        <taxon>Mucilaginibacter</taxon>
    </lineage>
</organism>
<dbReference type="PANTHER" id="PTHR41339:SF1">
    <property type="entry name" value="SECRETED PROTEIN"/>
    <property type="match status" value="1"/>
</dbReference>
<keyword evidence="3" id="KW-1185">Reference proteome</keyword>
<dbReference type="Proteomes" id="UP001500582">
    <property type="component" value="Unassembled WGS sequence"/>
</dbReference>
<dbReference type="EMBL" id="BAABFT010000003">
    <property type="protein sequence ID" value="GAA4317816.1"/>
    <property type="molecule type" value="Genomic_DNA"/>
</dbReference>
<evidence type="ECO:0000313" key="2">
    <source>
        <dbReference type="EMBL" id="GAA4317816.1"/>
    </source>
</evidence>
<feature type="compositionally biased region" description="Polar residues" evidence="1">
    <location>
        <begin position="313"/>
        <end position="324"/>
    </location>
</feature>
<comment type="caution">
    <text evidence="2">The sequence shown here is derived from an EMBL/GenBank/DDBJ whole genome shotgun (WGS) entry which is preliminary data.</text>
</comment>
<dbReference type="PROSITE" id="PS51257">
    <property type="entry name" value="PROKAR_LIPOPROTEIN"/>
    <property type="match status" value="1"/>
</dbReference>
<proteinExistence type="predicted"/>
<sequence>MKNIKFLSGLAVVVAAGLSLTGCKKDLGNNFDRSANAGILAVRHIPTTSCGQLIDNVDGNATDHIITLTSTDTWLLDSITYVQPGYTLRIPAGTRIISGDARTYSATDPITGTTTTKSIKGVLVVTKGGKLESNGTAANPVVFTSANAAGSRKAGDFGGIILLGRARTNWPDSTATRIEGLPTPGCGLSLTYGRQDATKDNDNSGSITYTRIEYPGLKLFNDNEINGLTLGGVGSGTTLDHIQVSYSADDSFEFFGGKVNATYLVAAGGDDDDFDFDNGYTGTINFAVGLKAVNSSHSKSSSNPLLSDANGIESDNNAAGTSTSLQTRPALNHFTLLGFASSTTKADTLKNNARLRRITSYNIQNSLLGGYPIGIAIENSSSGTLTNNLLHAYTAGGSVVPNSTVTSANSYLQLGSGTSTSFYAGPTSANYTTYSFNPDVLIPNASSPAGTTVGAIPSGTTAGSTWLAGWTDFNPQN</sequence>
<evidence type="ECO:0000313" key="3">
    <source>
        <dbReference type="Proteomes" id="UP001500582"/>
    </source>
</evidence>
<evidence type="ECO:0000256" key="1">
    <source>
        <dbReference type="SAM" id="MobiDB-lite"/>
    </source>
</evidence>
<feature type="region of interest" description="Disordered" evidence="1">
    <location>
        <begin position="301"/>
        <end position="324"/>
    </location>
</feature>